<dbReference type="GeneID" id="100472761"/>
<name>A0A7N5P815_AILME</name>
<reference evidence="10 11" key="1">
    <citation type="journal article" date="2010" name="Nature">
        <title>The sequence and de novo assembly of the giant panda genome.</title>
        <authorList>
            <person name="Li R."/>
            <person name="Fan W."/>
            <person name="Tian G."/>
            <person name="Zhu H."/>
            <person name="He L."/>
            <person name="Cai J."/>
            <person name="Huang Q."/>
            <person name="Cai Q."/>
            <person name="Li B."/>
            <person name="Bai Y."/>
            <person name="Zhang Z."/>
            <person name="Zhang Y."/>
            <person name="Wang W."/>
            <person name="Li J."/>
            <person name="Wei F."/>
            <person name="Li H."/>
            <person name="Jian M."/>
            <person name="Li J."/>
            <person name="Zhang Z."/>
            <person name="Nielsen R."/>
            <person name="Li D."/>
            <person name="Gu W."/>
            <person name="Yang Z."/>
            <person name="Xuan Z."/>
            <person name="Ryder O.A."/>
            <person name="Leung F.C."/>
            <person name="Zhou Y."/>
            <person name="Cao J."/>
            <person name="Sun X."/>
            <person name="Fu Y."/>
            <person name="Fang X."/>
            <person name="Guo X."/>
            <person name="Wang B."/>
            <person name="Hou R."/>
            <person name="Shen F."/>
            <person name="Mu B."/>
            <person name="Ni P."/>
            <person name="Lin R."/>
            <person name="Qian W."/>
            <person name="Wang G."/>
            <person name="Yu C."/>
            <person name="Nie W."/>
            <person name="Wang J."/>
            <person name="Wu Z."/>
            <person name="Liang H."/>
            <person name="Min J."/>
            <person name="Wu Q."/>
            <person name="Cheng S."/>
            <person name="Ruan J."/>
            <person name="Wang M."/>
            <person name="Shi Z."/>
            <person name="Wen M."/>
            <person name="Liu B."/>
            <person name="Ren X."/>
            <person name="Zheng H."/>
            <person name="Dong D."/>
            <person name="Cook K."/>
            <person name="Shan G."/>
            <person name="Zhang H."/>
            <person name="Kosiol C."/>
            <person name="Xie X."/>
            <person name="Lu Z."/>
            <person name="Zheng H."/>
            <person name="Li Y."/>
            <person name="Steiner C.C."/>
            <person name="Lam T.T."/>
            <person name="Lin S."/>
            <person name="Zhang Q."/>
            <person name="Li G."/>
            <person name="Tian J."/>
            <person name="Gong T."/>
            <person name="Liu H."/>
            <person name="Zhang D."/>
            <person name="Fang L."/>
            <person name="Ye C."/>
            <person name="Zhang J."/>
            <person name="Hu W."/>
            <person name="Xu A."/>
            <person name="Ren Y."/>
            <person name="Zhang G."/>
            <person name="Bruford M.W."/>
            <person name="Li Q."/>
            <person name="Ma L."/>
            <person name="Guo Y."/>
            <person name="An N."/>
            <person name="Hu Y."/>
            <person name="Zheng Y."/>
            <person name="Shi Y."/>
            <person name="Li Z."/>
            <person name="Liu Q."/>
            <person name="Chen Y."/>
            <person name="Zhao J."/>
            <person name="Qu N."/>
            <person name="Zhao S."/>
            <person name="Tian F."/>
            <person name="Wang X."/>
            <person name="Wang H."/>
            <person name="Xu L."/>
            <person name="Liu X."/>
            <person name="Vinar T."/>
            <person name="Wang Y."/>
            <person name="Lam T.W."/>
            <person name="Yiu S.M."/>
            <person name="Liu S."/>
            <person name="Zhang H."/>
            <person name="Li D."/>
            <person name="Huang Y."/>
            <person name="Wang X."/>
            <person name="Yang G."/>
            <person name="Jiang Z."/>
            <person name="Wang J."/>
            <person name="Qin N."/>
            <person name="Li L."/>
            <person name="Li J."/>
            <person name="Bolund L."/>
            <person name="Kristiansen K."/>
            <person name="Wong G.K."/>
            <person name="Olson M."/>
            <person name="Zhang X."/>
            <person name="Li S."/>
            <person name="Yang H."/>
            <person name="Wang J."/>
            <person name="Wang J."/>
        </authorList>
    </citation>
    <scope>NUCLEOTIDE SEQUENCE [LARGE SCALE GENOMIC DNA]</scope>
</reference>
<evidence type="ECO:0000256" key="5">
    <source>
        <dbReference type="ARBA" id="ARBA00023054"/>
    </source>
</evidence>
<dbReference type="InterPro" id="IPR026099">
    <property type="entry name" value="Odf2-rel"/>
</dbReference>
<evidence type="ECO:0000256" key="3">
    <source>
        <dbReference type="ARBA" id="ARBA00009316"/>
    </source>
</evidence>
<evidence type="ECO:0000256" key="6">
    <source>
        <dbReference type="ARBA" id="ARBA00023212"/>
    </source>
</evidence>
<dbReference type="Proteomes" id="UP000008912">
    <property type="component" value="Unassembled WGS sequence"/>
</dbReference>
<reference evidence="10" key="3">
    <citation type="submission" date="2025-09" db="UniProtKB">
        <authorList>
            <consortium name="Ensembl"/>
        </authorList>
    </citation>
    <scope>IDENTIFICATION</scope>
</reference>
<evidence type="ECO:0000256" key="1">
    <source>
        <dbReference type="ARBA" id="ARBA00004114"/>
    </source>
</evidence>
<evidence type="ECO:0000256" key="9">
    <source>
        <dbReference type="SAM" id="MobiDB-lite"/>
    </source>
</evidence>
<evidence type="ECO:0000256" key="7">
    <source>
        <dbReference type="ARBA" id="ARBA00023273"/>
    </source>
</evidence>
<feature type="region of interest" description="Disordered" evidence="9">
    <location>
        <begin position="33"/>
        <end position="57"/>
    </location>
</feature>
<keyword evidence="7" id="KW-0966">Cell projection</keyword>
<dbReference type="AlphaFoldDB" id="A0A7N5P815"/>
<comment type="subcellular location">
    <subcellularLocation>
        <location evidence="2">Cell projection</location>
        <location evidence="2">Cilium</location>
    </subcellularLocation>
    <subcellularLocation>
        <location evidence="1">Cytoplasm</location>
        <location evidence="1">Cytoskeleton</location>
        <location evidence="1">Microtubule organizing center</location>
        <location evidence="1">Centrosome</location>
        <location evidence="1">Centriole</location>
    </subcellularLocation>
</comment>
<comment type="similarity">
    <text evidence="3">Belongs to the ODF2 family.</text>
</comment>
<dbReference type="PANTHER" id="PTHR23162:SF7">
    <property type="entry name" value="PROTEIN BCAP"/>
    <property type="match status" value="1"/>
</dbReference>
<feature type="coiled-coil region" evidence="8">
    <location>
        <begin position="281"/>
        <end position="438"/>
    </location>
</feature>
<dbReference type="GO" id="GO:0036064">
    <property type="term" value="C:ciliary basal body"/>
    <property type="evidence" value="ECO:0007669"/>
    <property type="project" value="TreeGrafter"/>
</dbReference>
<dbReference type="CTD" id="57489"/>
<dbReference type="GO" id="GO:0005814">
    <property type="term" value="C:centriole"/>
    <property type="evidence" value="ECO:0007669"/>
    <property type="project" value="UniProtKB-SubCell"/>
</dbReference>
<dbReference type="GO" id="GO:0005813">
    <property type="term" value="C:centrosome"/>
    <property type="evidence" value="ECO:0007669"/>
    <property type="project" value="TreeGrafter"/>
</dbReference>
<dbReference type="PANTHER" id="PTHR23162">
    <property type="entry name" value="OUTER DENSE FIBER OF SPERM TAILS 2"/>
    <property type="match status" value="1"/>
</dbReference>
<evidence type="ECO:0000256" key="2">
    <source>
        <dbReference type="ARBA" id="ARBA00004138"/>
    </source>
</evidence>
<evidence type="ECO:0000313" key="10">
    <source>
        <dbReference type="Ensembl" id="ENSAMEP00000040081.1"/>
    </source>
</evidence>
<protein>
    <submittedName>
        <fullName evidence="10">Outer dense fiber of sperm tails 2 like</fullName>
    </submittedName>
</protein>
<keyword evidence="5 8" id="KW-0175">Coiled coil</keyword>
<evidence type="ECO:0000256" key="4">
    <source>
        <dbReference type="ARBA" id="ARBA00022490"/>
    </source>
</evidence>
<proteinExistence type="inferred from homology"/>
<accession>A0A7N5P815</accession>
<sequence>MVEPLLSTLSVYEEKLLWKPSINPFTKFMEKPEVDGSHSEETCSHFSSTPEDERLPQAASESHLSCLKQDILNEKTDLEATFKEAELAACSVELFLPLFKDTVEEISFENANLFASNLKEISKQKEILTKELDTFKHVKQALEHLLRKTEYQQVGDSLSSMLEKLTDNESENTNLKKKVLEKETYIQELSCLFQNEKANALKANRFSQSVKVVHERLQLQIHKKEAENDKLKEYIKSLETKITEWNLQLRKNKHEAVAMKESSKQKTIALKKASKIYRQRLKHFTGDIENLTSQIRDQEAKLSETISASNAWKSHYEKIVIEKTELEVQIETMQKQVTNLLEDLKKVEDLGKNSCEEILRKLHSIEYENETLNLENTKLKTTLDALKDEVVSVENELLELQEIEKQQKTLTEVYKTQIQKLQEAAEMVKSRCENLLRENNLITKNKNKKLEKVDANHNLLRKLSLEEENYLIQLKCENLKQKLEQMDAENKELEKKLANQEECLKHSNLKFKEKSAEYMALARQLEAALEEGRQKVSEELEKMSSRERALQIKILGLETELRKKNEEQNQLVCKMNSQAQHQEVCLKEIQHSLEKSENQNESIKNYLQFLKTSYVTMFG</sequence>
<reference evidence="10" key="2">
    <citation type="submission" date="2025-08" db="UniProtKB">
        <authorList>
            <consortium name="Ensembl"/>
        </authorList>
    </citation>
    <scope>IDENTIFICATION</scope>
</reference>
<dbReference type="GO" id="GO:1902018">
    <property type="term" value="P:negative regulation of cilium assembly"/>
    <property type="evidence" value="ECO:0007669"/>
    <property type="project" value="TreeGrafter"/>
</dbReference>
<keyword evidence="6" id="KW-0206">Cytoskeleton</keyword>
<feature type="coiled-coil region" evidence="8">
    <location>
        <begin position="214"/>
        <end position="255"/>
    </location>
</feature>
<dbReference type="Ensembl" id="ENSAMET00000047902.1">
    <property type="protein sequence ID" value="ENSAMEP00000040081.1"/>
    <property type="gene ID" value="ENSAMEG00000017198.2"/>
</dbReference>
<dbReference type="RefSeq" id="XP_034509708.1">
    <property type="nucleotide sequence ID" value="XM_034653817.1"/>
</dbReference>
<keyword evidence="11" id="KW-1185">Reference proteome</keyword>
<dbReference type="GeneTree" id="ENSGT00530000063497"/>
<keyword evidence="4" id="KW-0963">Cytoplasm</keyword>
<organism evidence="10 11">
    <name type="scientific">Ailuropoda melanoleuca</name>
    <name type="common">Giant panda</name>
    <dbReference type="NCBI Taxonomy" id="9646"/>
    <lineage>
        <taxon>Eukaryota</taxon>
        <taxon>Metazoa</taxon>
        <taxon>Chordata</taxon>
        <taxon>Craniata</taxon>
        <taxon>Vertebrata</taxon>
        <taxon>Euteleostomi</taxon>
        <taxon>Mammalia</taxon>
        <taxon>Eutheria</taxon>
        <taxon>Laurasiatheria</taxon>
        <taxon>Carnivora</taxon>
        <taxon>Caniformia</taxon>
        <taxon>Ursidae</taxon>
        <taxon>Ailuropoda</taxon>
    </lineage>
</organism>
<feature type="coiled-coil region" evidence="8">
    <location>
        <begin position="476"/>
        <end position="613"/>
    </location>
</feature>
<feature type="compositionally biased region" description="Basic and acidic residues" evidence="9">
    <location>
        <begin position="33"/>
        <end position="43"/>
    </location>
</feature>
<gene>
    <name evidence="10" type="primary">ODF2L</name>
</gene>
<evidence type="ECO:0000256" key="8">
    <source>
        <dbReference type="SAM" id="Coils"/>
    </source>
</evidence>
<evidence type="ECO:0000313" key="11">
    <source>
        <dbReference type="Proteomes" id="UP000008912"/>
    </source>
</evidence>